<gene>
    <name evidence="2" type="ORF">PG999_003992</name>
</gene>
<dbReference type="EMBL" id="JAQQWP010000003">
    <property type="protein sequence ID" value="KAK8124074.1"/>
    <property type="molecule type" value="Genomic_DNA"/>
</dbReference>
<sequence length="93" mass="10617">MDAVPLIARDGTGDTNVLDENSSYNREYEVSHTKVEVNFLVKPGCQWTYSDEECHRYLEMPVNSCNCGGVNRKQGGVANNDHNSWRIDPNHMW</sequence>
<feature type="region of interest" description="Disordered" evidence="1">
    <location>
        <begin position="1"/>
        <end position="20"/>
    </location>
</feature>
<proteinExistence type="predicted"/>
<comment type="caution">
    <text evidence="2">The sequence shown here is derived from an EMBL/GenBank/DDBJ whole genome shotgun (WGS) entry which is preliminary data.</text>
</comment>
<keyword evidence="2" id="KW-0456">Lyase</keyword>
<evidence type="ECO:0000313" key="2">
    <source>
        <dbReference type="EMBL" id="KAK8124074.1"/>
    </source>
</evidence>
<evidence type="ECO:0000256" key="1">
    <source>
        <dbReference type="SAM" id="MobiDB-lite"/>
    </source>
</evidence>
<accession>A0AAW0R5B7</accession>
<organism evidence="2 3">
    <name type="scientific">Apiospora kogelbergensis</name>
    <dbReference type="NCBI Taxonomy" id="1337665"/>
    <lineage>
        <taxon>Eukaryota</taxon>
        <taxon>Fungi</taxon>
        <taxon>Dikarya</taxon>
        <taxon>Ascomycota</taxon>
        <taxon>Pezizomycotina</taxon>
        <taxon>Sordariomycetes</taxon>
        <taxon>Xylariomycetidae</taxon>
        <taxon>Amphisphaeriales</taxon>
        <taxon>Apiosporaceae</taxon>
        <taxon>Apiospora</taxon>
    </lineage>
</organism>
<dbReference type="GO" id="GO:0016829">
    <property type="term" value="F:lyase activity"/>
    <property type="evidence" value="ECO:0007669"/>
    <property type="project" value="UniProtKB-KW"/>
</dbReference>
<dbReference type="Proteomes" id="UP001392437">
    <property type="component" value="Unassembled WGS sequence"/>
</dbReference>
<name>A0AAW0R5B7_9PEZI</name>
<protein>
    <submittedName>
        <fullName evidence="2">Pectin lyase fold/virulence factor</fullName>
    </submittedName>
</protein>
<evidence type="ECO:0000313" key="3">
    <source>
        <dbReference type="Proteomes" id="UP001392437"/>
    </source>
</evidence>
<dbReference type="AlphaFoldDB" id="A0AAW0R5B7"/>
<keyword evidence="3" id="KW-1185">Reference proteome</keyword>
<reference evidence="2 3" key="1">
    <citation type="submission" date="2023-01" db="EMBL/GenBank/DDBJ databases">
        <title>Analysis of 21 Apiospora genomes using comparative genomics revels a genus with tremendous synthesis potential of carbohydrate active enzymes and secondary metabolites.</title>
        <authorList>
            <person name="Sorensen T."/>
        </authorList>
    </citation>
    <scope>NUCLEOTIDE SEQUENCE [LARGE SCALE GENOMIC DNA]</scope>
    <source>
        <strain evidence="2 3">CBS 117206</strain>
    </source>
</reference>